<proteinExistence type="predicted"/>
<dbReference type="AlphaFoldDB" id="A0A5J4UXC9"/>
<dbReference type="EMBL" id="SNRW01011607">
    <property type="protein sequence ID" value="KAA6374933.1"/>
    <property type="molecule type" value="Genomic_DNA"/>
</dbReference>
<sequence>MMRLIYVCNARFWNGDLGEIPDATDDEGKQIFTILTAKDIEKAQKKRAQQTKQEQQQYDEVMAKKRVRKEPKFSEGKTLENAILASYKFKNDLDDYVIEDE</sequence>
<evidence type="ECO:0000313" key="3">
    <source>
        <dbReference type="Proteomes" id="UP000324800"/>
    </source>
</evidence>
<evidence type="ECO:0000256" key="1">
    <source>
        <dbReference type="SAM" id="MobiDB-lite"/>
    </source>
</evidence>
<feature type="region of interest" description="Disordered" evidence="1">
    <location>
        <begin position="46"/>
        <end position="73"/>
    </location>
</feature>
<name>A0A5J4UXC9_9EUKA</name>
<reference evidence="2 3" key="1">
    <citation type="submission" date="2019-03" db="EMBL/GenBank/DDBJ databases">
        <title>Single cell metagenomics reveals metabolic interactions within the superorganism composed of flagellate Streblomastix strix and complex community of Bacteroidetes bacteria on its surface.</title>
        <authorList>
            <person name="Treitli S.C."/>
            <person name="Kolisko M."/>
            <person name="Husnik F."/>
            <person name="Keeling P."/>
            <person name="Hampl V."/>
        </authorList>
    </citation>
    <scope>NUCLEOTIDE SEQUENCE [LARGE SCALE GENOMIC DNA]</scope>
    <source>
        <strain evidence="2">ST1C</strain>
    </source>
</reference>
<dbReference type="Proteomes" id="UP000324800">
    <property type="component" value="Unassembled WGS sequence"/>
</dbReference>
<organism evidence="2 3">
    <name type="scientific">Streblomastix strix</name>
    <dbReference type="NCBI Taxonomy" id="222440"/>
    <lineage>
        <taxon>Eukaryota</taxon>
        <taxon>Metamonada</taxon>
        <taxon>Preaxostyla</taxon>
        <taxon>Oxymonadida</taxon>
        <taxon>Streblomastigidae</taxon>
        <taxon>Streblomastix</taxon>
    </lineage>
</organism>
<accession>A0A5J4UXC9</accession>
<evidence type="ECO:0000313" key="2">
    <source>
        <dbReference type="EMBL" id="KAA6374933.1"/>
    </source>
</evidence>
<comment type="caution">
    <text evidence="2">The sequence shown here is derived from an EMBL/GenBank/DDBJ whole genome shotgun (WGS) entry which is preliminary data.</text>
</comment>
<gene>
    <name evidence="2" type="ORF">EZS28_029539</name>
</gene>
<protein>
    <submittedName>
        <fullName evidence="2">Uncharacterized protein</fullName>
    </submittedName>
</protein>